<evidence type="ECO:0000256" key="1">
    <source>
        <dbReference type="ARBA" id="ARBA00022857"/>
    </source>
</evidence>
<feature type="domain" description="Dihydrodipicolinate reductase N-terminal" evidence="4">
    <location>
        <begin position="7"/>
        <end position="43"/>
    </location>
</feature>
<dbReference type="EMBL" id="JAGGKE010000008">
    <property type="protein sequence ID" value="MBP1902349.1"/>
    <property type="molecule type" value="Genomic_DNA"/>
</dbReference>
<accession>A0A8J7R5E0</accession>
<dbReference type="Pfam" id="PF01113">
    <property type="entry name" value="DapB_N"/>
    <property type="match status" value="1"/>
</dbReference>
<dbReference type="AlphaFoldDB" id="A0A8J7R5E0"/>
<proteinExistence type="predicted"/>
<comment type="caution">
    <text evidence="5">The sequence shown here is derived from an EMBL/GenBank/DDBJ whole genome shotgun (WGS) entry which is preliminary data.</text>
</comment>
<dbReference type="GO" id="GO:0008839">
    <property type="term" value="F:4-hydroxy-tetrahydrodipicolinate reductase"/>
    <property type="evidence" value="ECO:0007669"/>
    <property type="project" value="InterPro"/>
</dbReference>
<sequence length="91" mass="9269">MSRADLSIAVTGAGGRMGREVIEAAAGREGVAVAVAVNRTPTDPVAGVAGLYAPTSPNCSRTRSRTPSSTSPGRPRRSRTPRPAPTPASRS</sequence>
<organism evidence="5 6">
    <name type="scientific">Halorubrum trapanicum</name>
    <dbReference type="NCBI Taxonomy" id="29284"/>
    <lineage>
        <taxon>Archaea</taxon>
        <taxon>Methanobacteriati</taxon>
        <taxon>Methanobacteriota</taxon>
        <taxon>Stenosarchaea group</taxon>
        <taxon>Halobacteria</taxon>
        <taxon>Halobacteriales</taxon>
        <taxon>Haloferacaceae</taxon>
        <taxon>Halorubrum</taxon>
    </lineage>
</organism>
<reference evidence="5 6" key="1">
    <citation type="submission" date="2021-03" db="EMBL/GenBank/DDBJ databases">
        <title>Genomic Encyclopedia of Type Strains, Phase IV (KMG-IV): sequencing the most valuable type-strain genomes for metagenomic binning, comparative biology and taxonomic classification.</title>
        <authorList>
            <person name="Goeker M."/>
        </authorList>
    </citation>
    <scope>NUCLEOTIDE SEQUENCE [LARGE SCALE GENOMIC DNA]</scope>
    <source>
        <strain evidence="5 6">DSM 12287</strain>
    </source>
</reference>
<dbReference type="SUPFAM" id="SSF51735">
    <property type="entry name" value="NAD(P)-binding Rossmann-fold domains"/>
    <property type="match status" value="1"/>
</dbReference>
<keyword evidence="6" id="KW-1185">Reference proteome</keyword>
<evidence type="ECO:0000313" key="5">
    <source>
        <dbReference type="EMBL" id="MBP1902349.1"/>
    </source>
</evidence>
<feature type="region of interest" description="Disordered" evidence="3">
    <location>
        <begin position="48"/>
        <end position="91"/>
    </location>
</feature>
<feature type="compositionally biased region" description="Low complexity" evidence="3">
    <location>
        <begin position="54"/>
        <end position="73"/>
    </location>
</feature>
<dbReference type="Gene3D" id="3.40.50.720">
    <property type="entry name" value="NAD(P)-binding Rossmann-like Domain"/>
    <property type="match status" value="1"/>
</dbReference>
<evidence type="ECO:0000256" key="3">
    <source>
        <dbReference type="SAM" id="MobiDB-lite"/>
    </source>
</evidence>
<dbReference type="GO" id="GO:0009089">
    <property type="term" value="P:lysine biosynthetic process via diaminopimelate"/>
    <property type="evidence" value="ECO:0007669"/>
    <property type="project" value="InterPro"/>
</dbReference>
<keyword evidence="1" id="KW-0521">NADP</keyword>
<evidence type="ECO:0000259" key="4">
    <source>
        <dbReference type="Pfam" id="PF01113"/>
    </source>
</evidence>
<name>A0A8J7R5E0_9EURY</name>
<feature type="compositionally biased region" description="Pro residues" evidence="3">
    <location>
        <begin position="82"/>
        <end position="91"/>
    </location>
</feature>
<evidence type="ECO:0000256" key="2">
    <source>
        <dbReference type="ARBA" id="ARBA00023002"/>
    </source>
</evidence>
<evidence type="ECO:0000313" key="6">
    <source>
        <dbReference type="Proteomes" id="UP000770586"/>
    </source>
</evidence>
<keyword evidence="2" id="KW-0560">Oxidoreductase</keyword>
<protein>
    <submittedName>
        <fullName evidence="5">NAD(P)-dependent dehydrogenase (Short-subunit alcohol dehydrogenase family)</fullName>
    </submittedName>
</protein>
<dbReference type="Proteomes" id="UP000770586">
    <property type="component" value="Unassembled WGS sequence"/>
</dbReference>
<dbReference type="InterPro" id="IPR036291">
    <property type="entry name" value="NAD(P)-bd_dom_sf"/>
</dbReference>
<dbReference type="InterPro" id="IPR000846">
    <property type="entry name" value="DapB_N"/>
</dbReference>
<gene>
    <name evidence="5" type="ORF">J2744_002039</name>
</gene>